<protein>
    <submittedName>
        <fullName evidence="1">Uncharacterized protein</fullName>
    </submittedName>
</protein>
<dbReference type="EMBL" id="OX596094">
    <property type="protein sequence ID" value="CAM9374246.1"/>
    <property type="molecule type" value="Genomic_DNA"/>
</dbReference>
<evidence type="ECO:0000313" key="2">
    <source>
        <dbReference type="Proteomes" id="UP001162501"/>
    </source>
</evidence>
<evidence type="ECO:0000313" key="1">
    <source>
        <dbReference type="EMBL" id="CAM9374246.1"/>
    </source>
</evidence>
<accession>A0AC59Y4B7</accession>
<dbReference type="Proteomes" id="UP001162501">
    <property type="component" value="Chromosome 10"/>
</dbReference>
<reference evidence="1" key="1">
    <citation type="submission" date="2023-05" db="EMBL/GenBank/DDBJ databases">
        <authorList>
            <consortium name="ELIXIR-Norway"/>
        </authorList>
    </citation>
    <scope>NUCLEOTIDE SEQUENCE</scope>
</reference>
<sequence>MRKGPTVEAAGCAEEQNEMNVVGGREVSQEEEETTQRSSDLPTPGRPKGQEGFVPLSHPLSSAVRPAAVGAVPQRALPRRPQGILRARPHTQLCPEPPERPALQH</sequence>
<reference evidence="1" key="2">
    <citation type="submission" date="2025-03" db="EMBL/GenBank/DDBJ databases">
        <authorList>
            <consortium name="ELIXIR-Norway"/>
            <consortium name="Elixir Norway"/>
        </authorList>
    </citation>
    <scope>NUCLEOTIDE SEQUENCE</scope>
</reference>
<proteinExistence type="predicted"/>
<organism evidence="1 2">
    <name type="scientific">Rangifer tarandus platyrhynchus</name>
    <name type="common">Svalbard reindeer</name>
    <dbReference type="NCBI Taxonomy" id="3082113"/>
    <lineage>
        <taxon>Eukaryota</taxon>
        <taxon>Metazoa</taxon>
        <taxon>Chordata</taxon>
        <taxon>Craniata</taxon>
        <taxon>Vertebrata</taxon>
        <taxon>Euteleostomi</taxon>
        <taxon>Mammalia</taxon>
        <taxon>Eutheria</taxon>
        <taxon>Laurasiatheria</taxon>
        <taxon>Artiodactyla</taxon>
        <taxon>Ruminantia</taxon>
        <taxon>Pecora</taxon>
        <taxon>Cervidae</taxon>
        <taxon>Odocoileinae</taxon>
        <taxon>Rangifer</taxon>
    </lineage>
</organism>
<gene>
    <name evidence="1" type="ORF">MRATA1EN22A_LOCUS1631</name>
</gene>
<name>A0AC59Y4B7_RANTA</name>